<organism evidence="2 3">
    <name type="scientific">Glossina palpalis gambiensis</name>
    <dbReference type="NCBI Taxonomy" id="67801"/>
    <lineage>
        <taxon>Eukaryota</taxon>
        <taxon>Metazoa</taxon>
        <taxon>Ecdysozoa</taxon>
        <taxon>Arthropoda</taxon>
        <taxon>Hexapoda</taxon>
        <taxon>Insecta</taxon>
        <taxon>Pterygota</taxon>
        <taxon>Neoptera</taxon>
        <taxon>Endopterygota</taxon>
        <taxon>Diptera</taxon>
        <taxon>Brachycera</taxon>
        <taxon>Muscomorpha</taxon>
        <taxon>Hippoboscoidea</taxon>
        <taxon>Glossinidae</taxon>
        <taxon>Glossina</taxon>
    </lineage>
</organism>
<feature type="domain" description="L-type lectin-like" evidence="1">
    <location>
        <begin position="26"/>
        <end position="66"/>
    </location>
</feature>
<dbReference type="InterPro" id="IPR005052">
    <property type="entry name" value="Lectin_leg"/>
</dbReference>
<dbReference type="InterPro" id="IPR035892">
    <property type="entry name" value="C2_domain_sf"/>
</dbReference>
<dbReference type="AlphaFoldDB" id="A0A1B0BAJ0"/>
<dbReference type="VEuPathDB" id="VectorBase:GPPI023974"/>
<dbReference type="Gene3D" id="2.60.40.150">
    <property type="entry name" value="C2 domain"/>
    <property type="match status" value="1"/>
</dbReference>
<dbReference type="EMBL" id="JXJN01011008">
    <property type="status" value="NOT_ANNOTATED_CDS"/>
    <property type="molecule type" value="Genomic_DNA"/>
</dbReference>
<dbReference type="STRING" id="67801.A0A1B0BAJ0"/>
<name>A0A1B0BAJ0_9MUSC</name>
<protein>
    <recommendedName>
        <fullName evidence="1">L-type lectin-like domain-containing protein</fullName>
    </recommendedName>
</protein>
<accession>A0A1B0BAJ0</accession>
<dbReference type="Pfam" id="PF03388">
    <property type="entry name" value="Lectin_leg-like"/>
    <property type="match status" value="1"/>
</dbReference>
<dbReference type="Proteomes" id="UP000092460">
    <property type="component" value="Unassembled WGS sequence"/>
</dbReference>
<proteinExistence type="predicted"/>
<evidence type="ECO:0000313" key="3">
    <source>
        <dbReference type="Proteomes" id="UP000092460"/>
    </source>
</evidence>
<evidence type="ECO:0000313" key="2">
    <source>
        <dbReference type="EnsemblMetazoa" id="GPPI023974-PA"/>
    </source>
</evidence>
<reference evidence="3" key="1">
    <citation type="submission" date="2015-01" db="EMBL/GenBank/DDBJ databases">
        <authorList>
            <person name="Aksoy S."/>
            <person name="Warren W."/>
            <person name="Wilson R.K."/>
        </authorList>
    </citation>
    <scope>NUCLEOTIDE SEQUENCE [LARGE SCALE GENOMIC DNA]</scope>
    <source>
        <strain evidence="3">IAEA</strain>
    </source>
</reference>
<reference evidence="2" key="2">
    <citation type="submission" date="2020-05" db="UniProtKB">
        <authorList>
            <consortium name="EnsemblMetazoa"/>
        </authorList>
    </citation>
    <scope>IDENTIFICATION</scope>
    <source>
        <strain evidence="2">IAEA</strain>
    </source>
</reference>
<sequence>MLDLRTMTPITRTVLRIKINIWPNFVWNDRVHDYDRDRDGTNTQLAGCEVRFRNYNFDTHIIMANGRTALPLTM</sequence>
<keyword evidence="3" id="KW-1185">Reference proteome</keyword>
<dbReference type="GO" id="GO:0016020">
    <property type="term" value="C:membrane"/>
    <property type="evidence" value="ECO:0007669"/>
    <property type="project" value="InterPro"/>
</dbReference>
<evidence type="ECO:0000259" key="1">
    <source>
        <dbReference type="Pfam" id="PF03388"/>
    </source>
</evidence>
<dbReference type="EnsemblMetazoa" id="GPPI023974-RA">
    <property type="protein sequence ID" value="GPPI023974-PA"/>
    <property type="gene ID" value="GPPI023974"/>
</dbReference>